<comment type="caution">
    <text evidence="1">The sequence shown here is derived from an EMBL/GenBank/DDBJ whole genome shotgun (WGS) entry which is preliminary data.</text>
</comment>
<keyword evidence="2" id="KW-1185">Reference proteome</keyword>
<evidence type="ECO:0000313" key="1">
    <source>
        <dbReference type="EMBL" id="CAG8602649.1"/>
    </source>
</evidence>
<accession>A0ACA9MSQ3</accession>
<gene>
    <name evidence="1" type="ORF">DHETER_LOCUS7311</name>
</gene>
<dbReference type="EMBL" id="CAJVPU010010146">
    <property type="protein sequence ID" value="CAG8602649.1"/>
    <property type="molecule type" value="Genomic_DNA"/>
</dbReference>
<organism evidence="1 2">
    <name type="scientific">Dentiscutata heterogama</name>
    <dbReference type="NCBI Taxonomy" id="1316150"/>
    <lineage>
        <taxon>Eukaryota</taxon>
        <taxon>Fungi</taxon>
        <taxon>Fungi incertae sedis</taxon>
        <taxon>Mucoromycota</taxon>
        <taxon>Glomeromycotina</taxon>
        <taxon>Glomeromycetes</taxon>
        <taxon>Diversisporales</taxon>
        <taxon>Gigasporaceae</taxon>
        <taxon>Dentiscutata</taxon>
    </lineage>
</organism>
<dbReference type="Proteomes" id="UP000789702">
    <property type="component" value="Unassembled WGS sequence"/>
</dbReference>
<feature type="non-terminal residue" evidence="1">
    <location>
        <position position="56"/>
    </location>
</feature>
<protein>
    <submittedName>
        <fullName evidence="1">13800_t:CDS:1</fullName>
    </submittedName>
</protein>
<name>A0ACA9MSQ3_9GLOM</name>
<evidence type="ECO:0000313" key="2">
    <source>
        <dbReference type="Proteomes" id="UP000789702"/>
    </source>
</evidence>
<reference evidence="1" key="1">
    <citation type="submission" date="2021-06" db="EMBL/GenBank/DDBJ databases">
        <authorList>
            <person name="Kallberg Y."/>
            <person name="Tangrot J."/>
            <person name="Rosling A."/>
        </authorList>
    </citation>
    <scope>NUCLEOTIDE SEQUENCE</scope>
    <source>
        <strain evidence="1">IL203A</strain>
    </source>
</reference>
<proteinExistence type="predicted"/>
<sequence>MTNKSNVFESNFIETVNIEQEHTFTSNEIQFSISILSYFNYDKELQLIQSDFFSNQ</sequence>